<comment type="caution">
    <text evidence="1">The sequence shown here is derived from an EMBL/GenBank/DDBJ whole genome shotgun (WGS) entry which is preliminary data.</text>
</comment>
<evidence type="ECO:0000313" key="2">
    <source>
        <dbReference type="Proteomes" id="UP001057402"/>
    </source>
</evidence>
<organism evidence="1 2">
    <name type="scientific">Melastoma candidum</name>
    <dbReference type="NCBI Taxonomy" id="119954"/>
    <lineage>
        <taxon>Eukaryota</taxon>
        <taxon>Viridiplantae</taxon>
        <taxon>Streptophyta</taxon>
        <taxon>Embryophyta</taxon>
        <taxon>Tracheophyta</taxon>
        <taxon>Spermatophyta</taxon>
        <taxon>Magnoliopsida</taxon>
        <taxon>eudicotyledons</taxon>
        <taxon>Gunneridae</taxon>
        <taxon>Pentapetalae</taxon>
        <taxon>rosids</taxon>
        <taxon>malvids</taxon>
        <taxon>Myrtales</taxon>
        <taxon>Melastomataceae</taxon>
        <taxon>Melastomatoideae</taxon>
        <taxon>Melastomateae</taxon>
        <taxon>Melastoma</taxon>
    </lineage>
</organism>
<dbReference type="EMBL" id="CM042886">
    <property type="protein sequence ID" value="KAI4339220.1"/>
    <property type="molecule type" value="Genomic_DNA"/>
</dbReference>
<protein>
    <submittedName>
        <fullName evidence="1">Uncharacterized protein</fullName>
    </submittedName>
</protein>
<keyword evidence="2" id="KW-1185">Reference proteome</keyword>
<sequence length="102" mass="11174">MTFLSGVVPHVMLGYTIVFAILAYFLLFSGFFITRERVPGPHEVLRTRGSDIRQHPVRAGPSGVEGEAAADDKQHPGDEDNEHNAPDDGEGHTEPTRVYGSE</sequence>
<name>A0ACB9NRJ9_9MYRT</name>
<dbReference type="Proteomes" id="UP001057402">
    <property type="component" value="Chromosome 7"/>
</dbReference>
<gene>
    <name evidence="1" type="ORF">MLD38_024182</name>
</gene>
<accession>A0ACB9NRJ9</accession>
<reference evidence="2" key="1">
    <citation type="journal article" date="2023" name="Front. Plant Sci.">
        <title>Chromosomal-level genome assembly of Melastoma candidum provides insights into trichome evolution.</title>
        <authorList>
            <person name="Zhong Y."/>
            <person name="Wu W."/>
            <person name="Sun C."/>
            <person name="Zou P."/>
            <person name="Liu Y."/>
            <person name="Dai S."/>
            <person name="Zhou R."/>
        </authorList>
    </citation>
    <scope>NUCLEOTIDE SEQUENCE [LARGE SCALE GENOMIC DNA]</scope>
</reference>
<proteinExistence type="predicted"/>
<evidence type="ECO:0000313" key="1">
    <source>
        <dbReference type="EMBL" id="KAI4339220.1"/>
    </source>
</evidence>